<dbReference type="PROSITE" id="PS51939">
    <property type="entry name" value="XRRM"/>
    <property type="match status" value="1"/>
</dbReference>
<dbReference type="Pfam" id="PF08777">
    <property type="entry name" value="RRM_3"/>
    <property type="match status" value="1"/>
</dbReference>
<evidence type="ECO:0000259" key="7">
    <source>
        <dbReference type="PROSITE" id="PS51939"/>
    </source>
</evidence>
<dbReference type="InterPro" id="IPR002344">
    <property type="entry name" value="Lupus_La"/>
</dbReference>
<dbReference type="PRINTS" id="PR00302">
    <property type="entry name" value="LUPUSLA"/>
</dbReference>
<feature type="region of interest" description="Disordered" evidence="5">
    <location>
        <begin position="323"/>
        <end position="394"/>
    </location>
</feature>
<dbReference type="SMART" id="SM00715">
    <property type="entry name" value="LA"/>
    <property type="match status" value="1"/>
</dbReference>
<name>A0AAV7JQ10_9METZ</name>
<feature type="domain" description="HTH La-type RNA-binding" evidence="6">
    <location>
        <begin position="30"/>
        <end position="125"/>
    </location>
</feature>
<dbReference type="GO" id="GO:0005634">
    <property type="term" value="C:nucleus"/>
    <property type="evidence" value="ECO:0007669"/>
    <property type="project" value="UniProtKB-SubCell"/>
</dbReference>
<dbReference type="InterPro" id="IPR014886">
    <property type="entry name" value="La_xRRM"/>
</dbReference>
<dbReference type="Gene3D" id="3.30.70.330">
    <property type="match status" value="2"/>
</dbReference>
<protein>
    <submittedName>
        <fullName evidence="8">Lupus La protein-like</fullName>
    </submittedName>
</protein>
<dbReference type="Proteomes" id="UP001165289">
    <property type="component" value="Unassembled WGS sequence"/>
</dbReference>
<dbReference type="GO" id="GO:0006396">
    <property type="term" value="P:RNA processing"/>
    <property type="evidence" value="ECO:0007669"/>
    <property type="project" value="InterPro"/>
</dbReference>
<evidence type="ECO:0000256" key="1">
    <source>
        <dbReference type="ARBA" id="ARBA00004123"/>
    </source>
</evidence>
<sequence>MATAQPDTTEQQTDKIEIPDSTGISTEDTQAKDPDLEAKIIKQIEFYFGDKNLPRDKYLLRILHEEGNEAGWVALENILNFNRLKKLSTDIPFIATALRQSTSGLLEVFEDNTKIRRITPLPETSEFAFFDHSKSIYAKGFPLESTIDELENKKTFKGSVFIEFAEESVATDFVKDDTISYKDTELIRLMKKDYLEKKAIEHQEYKKKQRIEKSEQLREKVQHDIPFLKGALLKLEGLPNTTRRENIKDHFGRDKVRFVDMKIGDEDCVVMFNAENGAVDAIGSEEDTIKFGESMIKYKILDGEDEQKDWVRICQCISSMGKRQKMGGLSRGGGRGKWGGRSNRGGGRRGRGGFRSFQKKTGEEDDEKVALGKRSRNEDEPKAKHTRMAGSDED</sequence>
<dbReference type="Pfam" id="PF05383">
    <property type="entry name" value="La"/>
    <property type="match status" value="1"/>
</dbReference>
<dbReference type="InterPro" id="IPR035979">
    <property type="entry name" value="RBD_domain_sf"/>
</dbReference>
<gene>
    <name evidence="8" type="ORF">LOD99_5756</name>
</gene>
<dbReference type="InterPro" id="IPR036390">
    <property type="entry name" value="WH_DNA-bd_sf"/>
</dbReference>
<evidence type="ECO:0000256" key="2">
    <source>
        <dbReference type="ARBA" id="ARBA00022884"/>
    </source>
</evidence>
<dbReference type="InterPro" id="IPR012677">
    <property type="entry name" value="Nucleotide-bd_a/b_plait_sf"/>
</dbReference>
<keyword evidence="2 4" id="KW-0694">RNA-binding</keyword>
<evidence type="ECO:0000256" key="4">
    <source>
        <dbReference type="PROSITE-ProRule" id="PRU00332"/>
    </source>
</evidence>
<dbReference type="AlphaFoldDB" id="A0AAV7JQ10"/>
<evidence type="ECO:0000256" key="5">
    <source>
        <dbReference type="SAM" id="MobiDB-lite"/>
    </source>
</evidence>
<evidence type="ECO:0000313" key="8">
    <source>
        <dbReference type="EMBL" id="KAI6650916.1"/>
    </source>
</evidence>
<keyword evidence="3" id="KW-0539">Nucleus</keyword>
<evidence type="ECO:0000259" key="6">
    <source>
        <dbReference type="PROSITE" id="PS50961"/>
    </source>
</evidence>
<evidence type="ECO:0000313" key="9">
    <source>
        <dbReference type="Proteomes" id="UP001165289"/>
    </source>
</evidence>
<keyword evidence="9" id="KW-1185">Reference proteome</keyword>
<reference evidence="8 9" key="1">
    <citation type="journal article" date="2023" name="BMC Biol.">
        <title>The compact genome of the sponge Oopsacas minuta (Hexactinellida) is lacking key metazoan core genes.</title>
        <authorList>
            <person name="Santini S."/>
            <person name="Schenkelaars Q."/>
            <person name="Jourda C."/>
            <person name="Duchesne M."/>
            <person name="Belahbib H."/>
            <person name="Rocher C."/>
            <person name="Selva M."/>
            <person name="Riesgo A."/>
            <person name="Vervoort M."/>
            <person name="Leys S.P."/>
            <person name="Kodjabachian L."/>
            <person name="Le Bivic A."/>
            <person name="Borchiellini C."/>
            <person name="Claverie J.M."/>
            <person name="Renard E."/>
        </authorList>
    </citation>
    <scope>NUCLEOTIDE SEQUENCE [LARGE SCALE GENOMIC DNA]</scope>
    <source>
        <strain evidence="8">SPO-2</strain>
    </source>
</reference>
<dbReference type="InterPro" id="IPR006630">
    <property type="entry name" value="La_HTH"/>
</dbReference>
<feature type="region of interest" description="Disordered" evidence="5">
    <location>
        <begin position="1"/>
        <end position="31"/>
    </location>
</feature>
<dbReference type="GO" id="GO:0003723">
    <property type="term" value="F:RNA binding"/>
    <property type="evidence" value="ECO:0007669"/>
    <property type="project" value="UniProtKB-UniRule"/>
</dbReference>
<dbReference type="InterPro" id="IPR045180">
    <property type="entry name" value="La_dom_prot"/>
</dbReference>
<comment type="caution">
    <text evidence="8">The sequence shown here is derived from an EMBL/GenBank/DDBJ whole genome shotgun (WGS) entry which is preliminary data.</text>
</comment>
<dbReference type="SUPFAM" id="SSF54928">
    <property type="entry name" value="RNA-binding domain, RBD"/>
    <property type="match status" value="1"/>
</dbReference>
<dbReference type="InterPro" id="IPR036388">
    <property type="entry name" value="WH-like_DNA-bd_sf"/>
</dbReference>
<feature type="domain" description="XRRM" evidence="7">
    <location>
        <begin position="226"/>
        <end position="346"/>
    </location>
</feature>
<proteinExistence type="predicted"/>
<dbReference type="EMBL" id="JAKMXF010000309">
    <property type="protein sequence ID" value="KAI6650916.1"/>
    <property type="molecule type" value="Genomic_DNA"/>
</dbReference>
<accession>A0AAV7JQ10</accession>
<dbReference type="Gene3D" id="1.10.10.10">
    <property type="entry name" value="Winged helix-like DNA-binding domain superfamily/Winged helix DNA-binding domain"/>
    <property type="match status" value="1"/>
</dbReference>
<dbReference type="PROSITE" id="PS50961">
    <property type="entry name" value="HTH_LA"/>
    <property type="match status" value="1"/>
</dbReference>
<dbReference type="CDD" id="cd12291">
    <property type="entry name" value="RRM1_La"/>
    <property type="match status" value="1"/>
</dbReference>
<comment type="subcellular location">
    <subcellularLocation>
        <location evidence="1">Nucleus</location>
    </subcellularLocation>
</comment>
<organism evidence="8 9">
    <name type="scientific">Oopsacas minuta</name>
    <dbReference type="NCBI Taxonomy" id="111878"/>
    <lineage>
        <taxon>Eukaryota</taxon>
        <taxon>Metazoa</taxon>
        <taxon>Porifera</taxon>
        <taxon>Hexactinellida</taxon>
        <taxon>Hexasterophora</taxon>
        <taxon>Lyssacinosida</taxon>
        <taxon>Leucopsacidae</taxon>
        <taxon>Oopsacas</taxon>
    </lineage>
</organism>
<dbReference type="PANTHER" id="PTHR22792">
    <property type="entry name" value="LUPUS LA PROTEIN-RELATED"/>
    <property type="match status" value="1"/>
</dbReference>
<dbReference type="SUPFAM" id="SSF46785">
    <property type="entry name" value="Winged helix' DNA-binding domain"/>
    <property type="match status" value="1"/>
</dbReference>
<dbReference type="GO" id="GO:1990904">
    <property type="term" value="C:ribonucleoprotein complex"/>
    <property type="evidence" value="ECO:0007669"/>
    <property type="project" value="UniProtKB-UniRule"/>
</dbReference>
<feature type="compositionally biased region" description="Polar residues" evidence="5">
    <location>
        <begin position="1"/>
        <end position="11"/>
    </location>
</feature>
<feature type="compositionally biased region" description="Gly residues" evidence="5">
    <location>
        <begin position="329"/>
        <end position="345"/>
    </location>
</feature>
<evidence type="ECO:0000256" key="3">
    <source>
        <dbReference type="ARBA" id="ARBA00023242"/>
    </source>
</evidence>